<gene>
    <name evidence="1" type="ORF">CDAR_550491</name>
</gene>
<keyword evidence="2" id="KW-1185">Reference proteome</keyword>
<dbReference type="Proteomes" id="UP001054837">
    <property type="component" value="Unassembled WGS sequence"/>
</dbReference>
<proteinExistence type="predicted"/>
<comment type="caution">
    <text evidence="1">The sequence shown here is derived from an EMBL/GenBank/DDBJ whole genome shotgun (WGS) entry which is preliminary data.</text>
</comment>
<organism evidence="1 2">
    <name type="scientific">Caerostris darwini</name>
    <dbReference type="NCBI Taxonomy" id="1538125"/>
    <lineage>
        <taxon>Eukaryota</taxon>
        <taxon>Metazoa</taxon>
        <taxon>Ecdysozoa</taxon>
        <taxon>Arthropoda</taxon>
        <taxon>Chelicerata</taxon>
        <taxon>Arachnida</taxon>
        <taxon>Araneae</taxon>
        <taxon>Araneomorphae</taxon>
        <taxon>Entelegynae</taxon>
        <taxon>Araneoidea</taxon>
        <taxon>Araneidae</taxon>
        <taxon>Caerostris</taxon>
    </lineage>
</organism>
<dbReference type="EMBL" id="BPLQ01015726">
    <property type="protein sequence ID" value="GIY91053.1"/>
    <property type="molecule type" value="Genomic_DNA"/>
</dbReference>
<dbReference type="AlphaFoldDB" id="A0AAV4XB53"/>
<name>A0AAV4XB53_9ARAC</name>
<evidence type="ECO:0000313" key="2">
    <source>
        <dbReference type="Proteomes" id="UP001054837"/>
    </source>
</evidence>
<protein>
    <submittedName>
        <fullName evidence="1">Uncharacterized protein</fullName>
    </submittedName>
</protein>
<evidence type="ECO:0000313" key="1">
    <source>
        <dbReference type="EMBL" id="GIY91053.1"/>
    </source>
</evidence>
<reference evidence="1 2" key="1">
    <citation type="submission" date="2021-06" db="EMBL/GenBank/DDBJ databases">
        <title>Caerostris darwini draft genome.</title>
        <authorList>
            <person name="Kono N."/>
            <person name="Arakawa K."/>
        </authorList>
    </citation>
    <scope>NUCLEOTIDE SEQUENCE [LARGE SCALE GENOMIC DNA]</scope>
</reference>
<sequence>MLFRVLPAIGSLKLIQRTITLSSSSSSSDIFMNGIDSTIAITVPQTDALPCSTSDWIIKVDTTNSYSVVVFSSSCIFINGIPSIPQIPSLSHRQMFFRVPPAIGSLKLIQRTVTLSSSSSSSCIFMNGIDSTIAVTVPQTNALPCSTSDWIVKVDTTNSYSVAVFFFFLHLHQWDTIDSTNPITVPQTNALLCSTIGSLKYNEQLFCRRLPHLPETSSLG</sequence>
<accession>A0AAV4XB53</accession>